<dbReference type="RefSeq" id="XP_051071579.1">
    <property type="nucleotide sequence ID" value="XM_051208661.1"/>
</dbReference>
<sequence>MLAFEFQKQYIRSCLSRTSWLHCIISKILSFCYNSNTLNYHIGVAMEPAMEQLNIHSTSEAFENYLETFEIWSMTEKDVESDKIVEYFPTFVGKEAYSLLKTLA</sequence>
<evidence type="ECO:0000313" key="1">
    <source>
        <dbReference type="EMBL" id="KAH9591345.1"/>
    </source>
</evidence>
<dbReference type="EMBL" id="AMPZ03000002">
    <property type="protein sequence ID" value="KAH9591345.1"/>
    <property type="molecule type" value="Genomic_DNA"/>
</dbReference>
<organism evidence="1 2">
    <name type="scientific">Schistosoma haematobium</name>
    <name type="common">Blood fluke</name>
    <dbReference type="NCBI Taxonomy" id="6185"/>
    <lineage>
        <taxon>Eukaryota</taxon>
        <taxon>Metazoa</taxon>
        <taxon>Spiralia</taxon>
        <taxon>Lophotrochozoa</taxon>
        <taxon>Platyhelminthes</taxon>
        <taxon>Trematoda</taxon>
        <taxon>Digenea</taxon>
        <taxon>Strigeidida</taxon>
        <taxon>Schistosomatoidea</taxon>
        <taxon>Schistosomatidae</taxon>
        <taxon>Schistosoma</taxon>
    </lineage>
</organism>
<dbReference type="GeneID" id="75576690"/>
<dbReference type="KEGG" id="shx:MS3_00001167"/>
<dbReference type="CTD" id="75576690"/>
<protein>
    <submittedName>
        <fullName evidence="1">Uncharacterized protein</fullName>
    </submittedName>
</protein>
<evidence type="ECO:0000313" key="2">
    <source>
        <dbReference type="Proteomes" id="UP000471633"/>
    </source>
</evidence>
<proteinExistence type="predicted"/>
<dbReference type="AlphaFoldDB" id="A0A922LQF3"/>
<name>A0A922LQF3_SCHHA</name>
<gene>
    <name evidence="1" type="ORF">MS3_00001167</name>
</gene>
<reference evidence="1" key="3">
    <citation type="submission" date="2021-06" db="EMBL/GenBank/DDBJ databases">
        <title>Chromosome-level genome assembly for S. haematobium.</title>
        <authorList>
            <person name="Stroehlein A.J."/>
        </authorList>
    </citation>
    <scope>NUCLEOTIDE SEQUENCE</scope>
</reference>
<comment type="caution">
    <text evidence="1">The sequence shown here is derived from an EMBL/GenBank/DDBJ whole genome shotgun (WGS) entry which is preliminary data.</text>
</comment>
<reference evidence="1" key="2">
    <citation type="journal article" date="2019" name="Gigascience">
        <title>High-quality Schistosoma haematobium genome achieved by single-molecule and long-range sequencing.</title>
        <authorList>
            <person name="Stroehlein A.J."/>
            <person name="Korhonen P.K."/>
            <person name="Chong T.M."/>
            <person name="Lim Y.L."/>
            <person name="Chan K.G."/>
            <person name="Webster B."/>
            <person name="Rollinson D."/>
            <person name="Brindley P.J."/>
            <person name="Gasser R.B."/>
            <person name="Young N.D."/>
        </authorList>
    </citation>
    <scope>NUCLEOTIDE SEQUENCE</scope>
</reference>
<dbReference type="Proteomes" id="UP000471633">
    <property type="component" value="Unassembled WGS sequence"/>
</dbReference>
<accession>A0A922LQF3</accession>
<keyword evidence="2" id="KW-1185">Reference proteome</keyword>
<reference evidence="1" key="4">
    <citation type="journal article" date="2022" name="PLoS Pathog.">
        <title>Chromosome-level genome of Schistosoma haematobium underpins genome-wide explorations of molecular variation.</title>
        <authorList>
            <person name="Stroehlein A.J."/>
            <person name="Korhonen P.K."/>
            <person name="Lee V.V."/>
            <person name="Ralph S.A."/>
            <person name="Mentink-Kane M."/>
            <person name="You H."/>
            <person name="McManus D.P."/>
            <person name="Tchuente L.T."/>
            <person name="Stothard J.R."/>
            <person name="Kaur P."/>
            <person name="Dudchenko O."/>
            <person name="Aiden E.L."/>
            <person name="Yang B."/>
            <person name="Yang H."/>
            <person name="Emery A.M."/>
            <person name="Webster B.L."/>
            <person name="Brindley P.J."/>
            <person name="Rollinson D."/>
            <person name="Chang B.C.H."/>
            <person name="Gasser R.B."/>
            <person name="Young N.D."/>
        </authorList>
    </citation>
    <scope>NUCLEOTIDE SEQUENCE</scope>
</reference>
<reference evidence="1" key="1">
    <citation type="journal article" date="2012" name="Nat. Genet.">
        <title>Whole-genome sequence of Schistosoma haematobium.</title>
        <authorList>
            <person name="Young N.D."/>
            <person name="Jex A.R."/>
            <person name="Li B."/>
            <person name="Liu S."/>
            <person name="Yang L."/>
            <person name="Xiong Z."/>
            <person name="Li Y."/>
            <person name="Cantacessi C."/>
            <person name="Hall R.S."/>
            <person name="Xu X."/>
            <person name="Chen F."/>
            <person name="Wu X."/>
            <person name="Zerlotini A."/>
            <person name="Oliveira G."/>
            <person name="Hofmann A."/>
            <person name="Zhang G."/>
            <person name="Fang X."/>
            <person name="Kang Y."/>
            <person name="Campbell B.E."/>
            <person name="Loukas A."/>
            <person name="Ranganathan S."/>
            <person name="Rollinson D."/>
            <person name="Rinaldi G."/>
            <person name="Brindley P.J."/>
            <person name="Yang H."/>
            <person name="Wang J."/>
            <person name="Wang J."/>
            <person name="Gasser R.B."/>
        </authorList>
    </citation>
    <scope>NUCLEOTIDE SEQUENCE</scope>
</reference>